<gene>
    <name evidence="1" type="ORF">BDR25DRAFT_360991</name>
</gene>
<evidence type="ECO:0000313" key="2">
    <source>
        <dbReference type="Proteomes" id="UP000799755"/>
    </source>
</evidence>
<protein>
    <submittedName>
        <fullName evidence="1">Uncharacterized protein</fullName>
    </submittedName>
</protein>
<comment type="caution">
    <text evidence="1">The sequence shown here is derived from an EMBL/GenBank/DDBJ whole genome shotgun (WGS) entry which is preliminary data.</text>
</comment>
<keyword evidence="2" id="KW-1185">Reference proteome</keyword>
<organism evidence="1 2">
    <name type="scientific">Lindgomyces ingoldianus</name>
    <dbReference type="NCBI Taxonomy" id="673940"/>
    <lineage>
        <taxon>Eukaryota</taxon>
        <taxon>Fungi</taxon>
        <taxon>Dikarya</taxon>
        <taxon>Ascomycota</taxon>
        <taxon>Pezizomycotina</taxon>
        <taxon>Dothideomycetes</taxon>
        <taxon>Pleosporomycetidae</taxon>
        <taxon>Pleosporales</taxon>
        <taxon>Lindgomycetaceae</taxon>
        <taxon>Lindgomyces</taxon>
    </lineage>
</organism>
<reference evidence="1" key="1">
    <citation type="journal article" date="2020" name="Stud. Mycol.">
        <title>101 Dothideomycetes genomes: a test case for predicting lifestyles and emergence of pathogens.</title>
        <authorList>
            <person name="Haridas S."/>
            <person name="Albert R."/>
            <person name="Binder M."/>
            <person name="Bloem J."/>
            <person name="Labutti K."/>
            <person name="Salamov A."/>
            <person name="Andreopoulos B."/>
            <person name="Baker S."/>
            <person name="Barry K."/>
            <person name="Bills G."/>
            <person name="Bluhm B."/>
            <person name="Cannon C."/>
            <person name="Castanera R."/>
            <person name="Culley D."/>
            <person name="Daum C."/>
            <person name="Ezra D."/>
            <person name="Gonzalez J."/>
            <person name="Henrissat B."/>
            <person name="Kuo A."/>
            <person name="Liang C."/>
            <person name="Lipzen A."/>
            <person name="Lutzoni F."/>
            <person name="Magnuson J."/>
            <person name="Mondo S."/>
            <person name="Nolan M."/>
            <person name="Ohm R."/>
            <person name="Pangilinan J."/>
            <person name="Park H.-J."/>
            <person name="Ramirez L."/>
            <person name="Alfaro M."/>
            <person name="Sun H."/>
            <person name="Tritt A."/>
            <person name="Yoshinaga Y."/>
            <person name="Zwiers L.-H."/>
            <person name="Turgeon B."/>
            <person name="Goodwin S."/>
            <person name="Spatafora J."/>
            <person name="Crous P."/>
            <person name="Grigoriev I."/>
        </authorList>
    </citation>
    <scope>NUCLEOTIDE SEQUENCE</scope>
    <source>
        <strain evidence="1">ATCC 200398</strain>
    </source>
</reference>
<dbReference type="Proteomes" id="UP000799755">
    <property type="component" value="Unassembled WGS sequence"/>
</dbReference>
<evidence type="ECO:0000313" key="1">
    <source>
        <dbReference type="EMBL" id="KAF2465091.1"/>
    </source>
</evidence>
<proteinExistence type="predicted"/>
<name>A0ACB6QDU1_9PLEO</name>
<accession>A0ACB6QDU1</accession>
<sequence>MILRACKLQNAIDMTVRFGTSAKILPWVKINIDERVFLPKIRFWLFAITGVFFLVAEVWVGSMEGQSIRPGSAYRANVRAKPKVRKNPRRSRAQALLERRLEFLGNVILGSPTLPILIRSVMENAQAISTVHFILPDLEVPSFGPGVDGPAFQLLATPSIHLCCSCSDVLAMAAKDGTRFKLTIPPPLRPWRVYLSILEVLVPRKSQAFVASSAFPSNPSNQRPSLQLGRPRIHALADSTPWGKVNAWVMWGFYFYVPRKLVLPFSWKLERNSDILGP</sequence>
<dbReference type="EMBL" id="MU003532">
    <property type="protein sequence ID" value="KAF2465091.1"/>
    <property type="molecule type" value="Genomic_DNA"/>
</dbReference>